<protein>
    <submittedName>
        <fullName evidence="2">Uncharacterized protein</fullName>
    </submittedName>
</protein>
<feature type="region of interest" description="Disordered" evidence="1">
    <location>
        <begin position="612"/>
        <end position="676"/>
    </location>
</feature>
<feature type="compositionally biased region" description="Basic and acidic residues" evidence="1">
    <location>
        <begin position="663"/>
        <end position="676"/>
    </location>
</feature>
<dbReference type="Proteomes" id="UP001164746">
    <property type="component" value="Chromosome 6"/>
</dbReference>
<sequence>MDLFRSRNRPVNQTGEVTIGQDKRHAGLSGSLDNLLDIGDADDCHDTATDESSSGSVILKSKNAAELSSPKLKAFFKQFVRHWNKRKLAGKYYRCSTLPDSPAPLTPKKSNFLFDSHVTRESPLKTFSEDISEKAPQTSPFVTFGKTPPKMFKSKKLNIFGSGKDVALISIAPLGSPQEHYLVPPKIDVKSTTHTTAIKEKSKMPRGATPFKLSAQHWSATVEVDCDPAASQNQRGNWPAPPTDTEIKGGNCVTSSDSPHMPPPPPPRVESLKKASSGTQLSANYSDPYDTLPDTKTRISSTSDYQDPLDCVSVNANCRTIPHNTKVVLTSLSSQNDEPDLSLYSKPVIEKRLSKEELENMYAKPVKRLKSDSSSEKTKDHSELLNEIMDHINNKGEVGAQSKKPDPEYATIEECRQEGKLHVESKDEGGKKKDSLYKKVSPPKFANLSRVKKRTIMAASTEKIYETYLSFGRKTKLQRDGQQGPSEESGSGFLPLRQRCHSQPDISIGDNIKVFDIDLDSDQGTGNDTQKYVYSSFKPSDMSSTHSLCGSTGGSQRLLKEKAKSFDDGLRDMEAPGTPVILATPSFDSLCNVTPLSHNSLSLKSLSTEKSGSSESLLSHEAMSTSTTSSLSYGPDEKSGSLQSLHSEKSLSPVKEEDEADNECNKPDNGPLDKEAYRTGVIPLTPGKLSALKHGIDFSNYLLKPVHTNEDAVNRKDFDTNKDKETKDKNESVQIKEALSGVKTKVDSLKVNNRKETERRHTVQTVAEIKFSTETKKLAVAPGIGVASRSRNTRKEAVLPGGKGRCLSTEGRSESESKRKCVEGPGVKSVCPGIRDRGYLETDLDSVGDRRPHVIMKKSKSHSGFDTGASNVVTDIW</sequence>
<keyword evidence="3" id="KW-1185">Reference proteome</keyword>
<accession>A0ABY7EDK7</accession>
<name>A0ABY7EDK7_MYAAR</name>
<proteinExistence type="predicted"/>
<feature type="compositionally biased region" description="Polar residues" evidence="1">
    <location>
        <begin position="274"/>
        <end position="285"/>
    </location>
</feature>
<feature type="compositionally biased region" description="Low complexity" evidence="1">
    <location>
        <begin position="481"/>
        <end position="492"/>
    </location>
</feature>
<evidence type="ECO:0000313" key="2">
    <source>
        <dbReference type="EMBL" id="WAR07120.1"/>
    </source>
</evidence>
<evidence type="ECO:0000313" key="3">
    <source>
        <dbReference type="Proteomes" id="UP001164746"/>
    </source>
</evidence>
<feature type="compositionally biased region" description="Polar residues" evidence="1">
    <location>
        <begin position="622"/>
        <end position="632"/>
    </location>
</feature>
<organism evidence="2 3">
    <name type="scientific">Mya arenaria</name>
    <name type="common">Soft-shell clam</name>
    <dbReference type="NCBI Taxonomy" id="6604"/>
    <lineage>
        <taxon>Eukaryota</taxon>
        <taxon>Metazoa</taxon>
        <taxon>Spiralia</taxon>
        <taxon>Lophotrochozoa</taxon>
        <taxon>Mollusca</taxon>
        <taxon>Bivalvia</taxon>
        <taxon>Autobranchia</taxon>
        <taxon>Heteroconchia</taxon>
        <taxon>Euheterodonta</taxon>
        <taxon>Imparidentia</taxon>
        <taxon>Neoheterodontei</taxon>
        <taxon>Myida</taxon>
        <taxon>Myoidea</taxon>
        <taxon>Myidae</taxon>
        <taxon>Mya</taxon>
    </lineage>
</organism>
<feature type="region of interest" description="Disordered" evidence="1">
    <location>
        <begin position="414"/>
        <end position="438"/>
    </location>
</feature>
<evidence type="ECO:0000256" key="1">
    <source>
        <dbReference type="SAM" id="MobiDB-lite"/>
    </source>
</evidence>
<feature type="region of interest" description="Disordered" evidence="1">
    <location>
        <begin position="474"/>
        <end position="497"/>
    </location>
</feature>
<feature type="region of interest" description="Disordered" evidence="1">
    <location>
        <begin position="1"/>
        <end position="25"/>
    </location>
</feature>
<gene>
    <name evidence="2" type="ORF">MAR_017078</name>
</gene>
<feature type="compositionally biased region" description="Basic and acidic residues" evidence="1">
    <location>
        <begin position="414"/>
        <end position="437"/>
    </location>
</feature>
<reference evidence="2" key="1">
    <citation type="submission" date="2022-11" db="EMBL/GenBank/DDBJ databases">
        <title>Centuries of genome instability and evolution in soft-shell clam transmissible cancer (bioRxiv).</title>
        <authorList>
            <person name="Hart S.F.M."/>
            <person name="Yonemitsu M.A."/>
            <person name="Giersch R.M."/>
            <person name="Beal B.F."/>
            <person name="Arriagada G."/>
            <person name="Davis B.W."/>
            <person name="Ostrander E.A."/>
            <person name="Goff S.P."/>
            <person name="Metzger M.J."/>
        </authorList>
    </citation>
    <scope>NUCLEOTIDE SEQUENCE</scope>
    <source>
        <strain evidence="2">MELC-2E11</strain>
        <tissue evidence="2">Siphon/mantle</tissue>
    </source>
</reference>
<dbReference type="EMBL" id="CP111017">
    <property type="protein sequence ID" value="WAR07120.1"/>
    <property type="molecule type" value="Genomic_DNA"/>
</dbReference>
<feature type="region of interest" description="Disordered" evidence="1">
    <location>
        <begin position="228"/>
        <end position="306"/>
    </location>
</feature>